<dbReference type="PANTHER" id="PTHR42895:SF1">
    <property type="entry name" value="IRON-SULFUR CLUSTER PROTEIN"/>
    <property type="match status" value="1"/>
</dbReference>
<proteinExistence type="predicted"/>
<dbReference type="InterPro" id="IPR012675">
    <property type="entry name" value="Beta-grasp_dom_sf"/>
</dbReference>
<evidence type="ECO:0000313" key="2">
    <source>
        <dbReference type="EMBL" id="MDK3018478.1"/>
    </source>
</evidence>
<dbReference type="Pfam" id="PF17651">
    <property type="entry name" value="Raco_middle"/>
    <property type="match status" value="1"/>
</dbReference>
<sequence length="678" mass="71500">MSQDPLVIFTPSGKRGRFPVGTPVLSAARQLGVDLDSVCGGRGICSKCQITPAYGEFPKHGVHVAEDALSAWNAVEQRYDDKRGLKPGRRLGCQATVQGDVVIDVPPESQVHRQVVRKAASTRAVAMDPATRLCLVDVEEPDMHSPTGDLERLERALKEQWDIDAVEADLSLLSKLQKVLRKGGWQVTVALHRDHRGGSARILDLWPGLHEGGLFGLAIDLGSTTIAAHLTDLETGAVIASAGLMNPQIRFGEDLMSRVSYAMMNPGGAAEMTAAVRAALNDLAGDLATQAKIAPELIVETVFVCNPVMHHLLLGVDPVELGQAPFALATAEALHLGAAALDLTAINPRARVYILPCIAGHVGADAAAVALAEEPQNSDDLVLIVDVGTNAELLLGNRSRVLACSSPTGPAFEGAQISAGQRAAPGAIERVEIDPVSKEPRFRVIGCDLWSNEDGFAEATAATGITGICGSGIIEAVAEMRMAGLLDASGLIGSAEQTGSPRSLPEGRTHAYLLHDASAEGGPRITVTQGDIRAIQLAKSALYAGARLLMDEMGVERVDRIVLAGAFGAHISTRHAMVLGMIPDAPLEKVTSAGNAAGTGARIALCNIAARAEIERVVRQITKVETAIAPKFQEHFVAANAIPHFSDPFPELARVVTLPEVSFNAGPDSGGRRRRKRS</sequence>
<reference evidence="2 3" key="1">
    <citation type="submission" date="2023-05" db="EMBL/GenBank/DDBJ databases">
        <title>Pseudodonghicola sp. nov.</title>
        <authorList>
            <person name="Huang J."/>
        </authorList>
    </citation>
    <scope>NUCLEOTIDE SEQUENCE [LARGE SCALE GENOMIC DNA]</scope>
    <source>
        <strain evidence="2 3">IC7</strain>
    </source>
</reference>
<name>A0ABT7F1J4_9RHOB</name>
<evidence type="ECO:0000313" key="3">
    <source>
        <dbReference type="Proteomes" id="UP001243757"/>
    </source>
</evidence>
<protein>
    <submittedName>
        <fullName evidence="2">ASKHA domain-containing protein</fullName>
    </submittedName>
</protein>
<accession>A0ABT7F1J4</accession>
<dbReference type="SUPFAM" id="SSF54292">
    <property type="entry name" value="2Fe-2S ferredoxin-like"/>
    <property type="match status" value="1"/>
</dbReference>
<dbReference type="InterPro" id="IPR001041">
    <property type="entry name" value="2Fe-2S_ferredoxin-type"/>
</dbReference>
<dbReference type="EMBL" id="JASNJD010000008">
    <property type="protein sequence ID" value="MDK3018478.1"/>
    <property type="molecule type" value="Genomic_DNA"/>
</dbReference>
<dbReference type="Pfam" id="PF14574">
    <property type="entry name" value="RACo_C_ter"/>
    <property type="match status" value="1"/>
</dbReference>
<gene>
    <name evidence="2" type="ORF">QO033_12395</name>
</gene>
<evidence type="ECO:0000259" key="1">
    <source>
        <dbReference type="PROSITE" id="PS51085"/>
    </source>
</evidence>
<keyword evidence="3" id="KW-1185">Reference proteome</keyword>
<dbReference type="Gene3D" id="3.10.20.880">
    <property type="match status" value="1"/>
</dbReference>
<organism evidence="2 3">
    <name type="scientific">Pseudodonghicola flavimaris</name>
    <dbReference type="NCBI Taxonomy" id="3050036"/>
    <lineage>
        <taxon>Bacteria</taxon>
        <taxon>Pseudomonadati</taxon>
        <taxon>Pseudomonadota</taxon>
        <taxon>Alphaproteobacteria</taxon>
        <taxon>Rhodobacterales</taxon>
        <taxon>Paracoccaceae</taxon>
        <taxon>Pseudodonghicola</taxon>
    </lineage>
</organism>
<dbReference type="InterPro" id="IPR042259">
    <property type="entry name" value="Raco-like_middle_sf"/>
</dbReference>
<dbReference type="InterPro" id="IPR027980">
    <property type="entry name" value="RACo_C"/>
</dbReference>
<comment type="caution">
    <text evidence="2">The sequence shown here is derived from an EMBL/GenBank/DDBJ whole genome shotgun (WGS) entry which is preliminary data.</text>
</comment>
<dbReference type="Pfam" id="PF17650">
    <property type="entry name" value="RACo_linker"/>
    <property type="match status" value="1"/>
</dbReference>
<dbReference type="PANTHER" id="PTHR42895">
    <property type="entry name" value="IRON-SULFUR CLUSTER-BINDING PROTEIN-RELATED"/>
    <property type="match status" value="1"/>
</dbReference>
<dbReference type="RefSeq" id="WP_284481294.1">
    <property type="nucleotide sequence ID" value="NZ_JASNJD010000008.1"/>
</dbReference>
<dbReference type="InterPro" id="IPR040506">
    <property type="entry name" value="RACo_linker"/>
</dbReference>
<dbReference type="Gene3D" id="3.10.20.30">
    <property type="match status" value="1"/>
</dbReference>
<dbReference type="InterPro" id="IPR052911">
    <property type="entry name" value="Corrinoid_activation_enz"/>
</dbReference>
<dbReference type="Proteomes" id="UP001243757">
    <property type="component" value="Unassembled WGS sequence"/>
</dbReference>
<dbReference type="PROSITE" id="PS51085">
    <property type="entry name" value="2FE2S_FER_2"/>
    <property type="match status" value="1"/>
</dbReference>
<dbReference type="InterPro" id="IPR041414">
    <property type="entry name" value="Raco-like_middle"/>
</dbReference>
<feature type="domain" description="2Fe-2S ferredoxin-type" evidence="1">
    <location>
        <begin position="5"/>
        <end position="109"/>
    </location>
</feature>
<dbReference type="InterPro" id="IPR036010">
    <property type="entry name" value="2Fe-2S_ferredoxin-like_sf"/>
</dbReference>
<dbReference type="CDD" id="cd00207">
    <property type="entry name" value="fer2"/>
    <property type="match status" value="1"/>
</dbReference>
<dbReference type="Gene3D" id="3.30.420.480">
    <property type="entry name" value="Domain of unknown function (DUF4445)"/>
    <property type="match status" value="1"/>
</dbReference>